<sequence>MKTGHTAATHGARCIDSRRPHPHAPQELTVDDEIELLSDGSGLAVIGDRTAVDRFLASHGLVSKDLELPRLATALGAGAAAAQVGSIAGESGRWVKLTKESAEMVHRFGMTPTKTPGVHHAMVGRPGNVKSWLQISKGPGALTSPAVLAGAAGIMAQLAMQQAMTEILDHLAVIEEKIDDVLRAQKDSALSEMIGVDLLIDEAMTVRETVGAVSEVTWSKVQGTALTIARTEAYALRRLDALAEKLERTPAIADLAKVARAAEPEVREWLAVLAHCVRLQDALAVLELDRVLGSAPDELDQHRLGLRTARGKRLDVVARSIEQVMTRMDDAAERANAKVLLNPTASPTVVRSRGEVVAVVSSFREILGVDQDDESFEARRWVEAASDVKDRALVTGAKGVESARRVGGEALVRARTARAGVAGRLAEQARRLADAVERTQD</sequence>
<protein>
    <submittedName>
        <fullName evidence="2">Uncharacterized protein</fullName>
    </submittedName>
</protein>
<evidence type="ECO:0000256" key="1">
    <source>
        <dbReference type="SAM" id="MobiDB-lite"/>
    </source>
</evidence>
<accession>A0A8H9GLT4</accession>
<proteinExistence type="predicted"/>
<evidence type="ECO:0000313" key="2">
    <source>
        <dbReference type="EMBL" id="GGM37782.1"/>
    </source>
</evidence>
<keyword evidence="3" id="KW-1185">Reference proteome</keyword>
<name>A0A8H9GLT4_9MICO</name>
<dbReference type="AlphaFoldDB" id="A0A8H9GLT4"/>
<comment type="caution">
    <text evidence="2">The sequence shown here is derived from an EMBL/GenBank/DDBJ whole genome shotgun (WGS) entry which is preliminary data.</text>
</comment>
<feature type="region of interest" description="Disordered" evidence="1">
    <location>
        <begin position="1"/>
        <end position="25"/>
    </location>
</feature>
<reference evidence="2" key="2">
    <citation type="submission" date="2020-09" db="EMBL/GenBank/DDBJ databases">
        <authorList>
            <person name="Sun Q."/>
            <person name="Ohkuma M."/>
        </authorList>
    </citation>
    <scope>NUCLEOTIDE SEQUENCE</scope>
    <source>
        <strain evidence="2">JCM 3051</strain>
    </source>
</reference>
<evidence type="ECO:0000313" key="3">
    <source>
        <dbReference type="Proteomes" id="UP000655589"/>
    </source>
</evidence>
<dbReference type="EMBL" id="BMPT01000018">
    <property type="protein sequence ID" value="GGM37782.1"/>
    <property type="molecule type" value="Genomic_DNA"/>
</dbReference>
<dbReference type="Proteomes" id="UP000655589">
    <property type="component" value="Unassembled WGS sequence"/>
</dbReference>
<organism evidence="2 3">
    <name type="scientific">Promicromonospora citrea</name>
    <dbReference type="NCBI Taxonomy" id="43677"/>
    <lineage>
        <taxon>Bacteria</taxon>
        <taxon>Bacillati</taxon>
        <taxon>Actinomycetota</taxon>
        <taxon>Actinomycetes</taxon>
        <taxon>Micrococcales</taxon>
        <taxon>Promicromonosporaceae</taxon>
        <taxon>Promicromonospora</taxon>
    </lineage>
</organism>
<reference evidence="2" key="1">
    <citation type="journal article" date="2014" name="Int. J. Syst. Evol. Microbiol.">
        <title>Complete genome sequence of Corynebacterium casei LMG S-19264T (=DSM 44701T), isolated from a smear-ripened cheese.</title>
        <authorList>
            <consortium name="US DOE Joint Genome Institute (JGI-PGF)"/>
            <person name="Walter F."/>
            <person name="Albersmeier A."/>
            <person name="Kalinowski J."/>
            <person name="Ruckert C."/>
        </authorList>
    </citation>
    <scope>NUCLEOTIDE SEQUENCE</scope>
    <source>
        <strain evidence="2">JCM 3051</strain>
    </source>
</reference>
<gene>
    <name evidence="2" type="ORF">GCM10010102_36750</name>
</gene>